<comment type="catalytic activity">
    <reaction evidence="1">
        <text>(7,8-dihydropterin-6-yl)methyl diphosphate + 4-aminobenzoate = 7,8-dihydropteroate + diphosphate</text>
        <dbReference type="Rhea" id="RHEA:19949"/>
        <dbReference type="ChEBI" id="CHEBI:17836"/>
        <dbReference type="ChEBI" id="CHEBI:17839"/>
        <dbReference type="ChEBI" id="CHEBI:33019"/>
        <dbReference type="ChEBI" id="CHEBI:72950"/>
        <dbReference type="EC" id="2.5.1.15"/>
    </reaction>
</comment>
<evidence type="ECO:0000256" key="7">
    <source>
        <dbReference type="ARBA" id="ARBA00022679"/>
    </source>
</evidence>
<evidence type="ECO:0000256" key="3">
    <source>
        <dbReference type="ARBA" id="ARBA00004763"/>
    </source>
</evidence>
<dbReference type="InterPro" id="IPR000489">
    <property type="entry name" value="Pterin-binding_dom"/>
</dbReference>
<comment type="caution">
    <text evidence="13">The sequence shown here is derived from an EMBL/GenBank/DDBJ whole genome shotgun (WGS) entry which is preliminary data.</text>
</comment>
<evidence type="ECO:0000256" key="5">
    <source>
        <dbReference type="ARBA" id="ARBA00012458"/>
    </source>
</evidence>
<dbReference type="FunFam" id="3.20.20.20:FF:000006">
    <property type="entry name" value="Dihydropteroate synthase"/>
    <property type="match status" value="1"/>
</dbReference>
<dbReference type="SUPFAM" id="SSF51717">
    <property type="entry name" value="Dihydropteroate synthetase-like"/>
    <property type="match status" value="1"/>
</dbReference>
<evidence type="ECO:0000256" key="10">
    <source>
        <dbReference type="ARBA" id="ARBA00022909"/>
    </source>
</evidence>
<keyword evidence="14" id="KW-1185">Reference proteome</keyword>
<evidence type="ECO:0000313" key="14">
    <source>
        <dbReference type="Proteomes" id="UP000439994"/>
    </source>
</evidence>
<keyword evidence="9" id="KW-0460">Magnesium</keyword>
<dbReference type="GO" id="GO:0004156">
    <property type="term" value="F:dihydropteroate synthase activity"/>
    <property type="evidence" value="ECO:0007669"/>
    <property type="project" value="UniProtKB-EC"/>
</dbReference>
<dbReference type="PANTHER" id="PTHR20941:SF1">
    <property type="entry name" value="FOLIC ACID SYNTHESIS PROTEIN FOL1"/>
    <property type="match status" value="1"/>
</dbReference>
<dbReference type="PROSITE" id="PS00793">
    <property type="entry name" value="DHPS_2"/>
    <property type="match status" value="1"/>
</dbReference>
<dbReference type="PROSITE" id="PS50972">
    <property type="entry name" value="PTERIN_BINDING"/>
    <property type="match status" value="1"/>
</dbReference>
<dbReference type="PANTHER" id="PTHR20941">
    <property type="entry name" value="FOLATE SYNTHESIS PROTEINS"/>
    <property type="match status" value="1"/>
</dbReference>
<evidence type="ECO:0000259" key="12">
    <source>
        <dbReference type="PROSITE" id="PS50972"/>
    </source>
</evidence>
<keyword evidence="7 13" id="KW-0808">Transferase</keyword>
<dbReference type="NCBIfam" id="TIGR01496">
    <property type="entry name" value="DHPS"/>
    <property type="match status" value="1"/>
</dbReference>
<evidence type="ECO:0000256" key="9">
    <source>
        <dbReference type="ARBA" id="ARBA00022842"/>
    </source>
</evidence>
<dbReference type="OrthoDB" id="9811744at2"/>
<sequence>MGILNVTPDSFSDGGEFNSLNRALKQAERMLKDGADIIDIGGESTRPGAPKVSVETELARVIPVIKKLKSEFDCIISLDTSKADVMAEGLANGIDIINDVCALGQPGALEVAAQAEVPICLMHMQGTPQTMQNKPEYKNIVGEIKHFFDQKIVECERAGIVKERLWLDPGFGFGKTLDDNYKLLGDLDQFVTYKMPILAGLSRKSMIGNLLNVETNDRMLGSVIAATLALSNGANILRVHDVAETHQAVTIYNAMNKGIINE</sequence>
<dbReference type="AlphaFoldDB" id="A0A6N8F692"/>
<dbReference type="InterPro" id="IPR011005">
    <property type="entry name" value="Dihydropteroate_synth-like_sf"/>
</dbReference>
<comment type="similarity">
    <text evidence="4">Belongs to the DHPS family.</text>
</comment>
<dbReference type="GO" id="GO:0046872">
    <property type="term" value="F:metal ion binding"/>
    <property type="evidence" value="ECO:0007669"/>
    <property type="project" value="UniProtKB-KW"/>
</dbReference>
<dbReference type="CDD" id="cd00739">
    <property type="entry name" value="DHPS"/>
    <property type="match status" value="1"/>
</dbReference>
<dbReference type="RefSeq" id="WP_155694624.1">
    <property type="nucleotide sequence ID" value="NZ_WOCD01000001.1"/>
</dbReference>
<evidence type="ECO:0000256" key="6">
    <source>
        <dbReference type="ARBA" id="ARBA00016919"/>
    </source>
</evidence>
<keyword evidence="10" id="KW-0289">Folate biosynthesis</keyword>
<evidence type="ECO:0000313" key="13">
    <source>
        <dbReference type="EMBL" id="MUH71654.1"/>
    </source>
</evidence>
<keyword evidence="8" id="KW-0479">Metal-binding</keyword>
<accession>A0A6N8F692</accession>
<dbReference type="EC" id="2.5.1.15" evidence="5"/>
<dbReference type="Gene3D" id="3.20.20.20">
    <property type="entry name" value="Dihydropteroate synthase-like"/>
    <property type="match status" value="1"/>
</dbReference>
<dbReference type="InterPro" id="IPR045031">
    <property type="entry name" value="DHP_synth-like"/>
</dbReference>
<dbReference type="Proteomes" id="UP000439994">
    <property type="component" value="Unassembled WGS sequence"/>
</dbReference>
<evidence type="ECO:0000256" key="4">
    <source>
        <dbReference type="ARBA" id="ARBA00009503"/>
    </source>
</evidence>
<name>A0A6N8F692_9GAMM</name>
<feature type="domain" description="Pterin-binding" evidence="12">
    <location>
        <begin position="1"/>
        <end position="250"/>
    </location>
</feature>
<comment type="cofactor">
    <cofactor evidence="2">
        <name>Mg(2+)</name>
        <dbReference type="ChEBI" id="CHEBI:18420"/>
    </cofactor>
</comment>
<dbReference type="InterPro" id="IPR006390">
    <property type="entry name" value="DHP_synth_dom"/>
</dbReference>
<proteinExistence type="inferred from homology"/>
<dbReference type="GO" id="GO:0046656">
    <property type="term" value="P:folic acid biosynthetic process"/>
    <property type="evidence" value="ECO:0007669"/>
    <property type="project" value="UniProtKB-KW"/>
</dbReference>
<evidence type="ECO:0000256" key="1">
    <source>
        <dbReference type="ARBA" id="ARBA00000012"/>
    </source>
</evidence>
<organism evidence="13 14">
    <name type="scientific">Psychrosphaera haliotis</name>
    <dbReference type="NCBI Taxonomy" id="555083"/>
    <lineage>
        <taxon>Bacteria</taxon>
        <taxon>Pseudomonadati</taxon>
        <taxon>Pseudomonadota</taxon>
        <taxon>Gammaproteobacteria</taxon>
        <taxon>Alteromonadales</taxon>
        <taxon>Pseudoalteromonadaceae</taxon>
        <taxon>Psychrosphaera</taxon>
    </lineage>
</organism>
<protein>
    <recommendedName>
        <fullName evidence="6">Dihydropteroate synthase</fullName>
        <ecNumber evidence="5">2.5.1.15</ecNumber>
    </recommendedName>
    <alternativeName>
        <fullName evidence="11">Dihydropteroate pyrophosphorylase</fullName>
    </alternativeName>
</protein>
<reference evidence="13 14" key="1">
    <citation type="submission" date="2019-11" db="EMBL/GenBank/DDBJ databases">
        <title>P. haliotis isolates from Z. marina roots.</title>
        <authorList>
            <person name="Cohen M."/>
            <person name="Jospin G."/>
            <person name="Eisen J.A."/>
            <person name="Coil D.A."/>
        </authorList>
    </citation>
    <scope>NUCLEOTIDE SEQUENCE [LARGE SCALE GENOMIC DNA]</scope>
    <source>
        <strain evidence="13 14">UCD-MCMsp1aY</strain>
    </source>
</reference>
<dbReference type="EMBL" id="WOCD01000001">
    <property type="protein sequence ID" value="MUH71654.1"/>
    <property type="molecule type" value="Genomic_DNA"/>
</dbReference>
<evidence type="ECO:0000256" key="2">
    <source>
        <dbReference type="ARBA" id="ARBA00001946"/>
    </source>
</evidence>
<evidence type="ECO:0000256" key="11">
    <source>
        <dbReference type="ARBA" id="ARBA00030193"/>
    </source>
</evidence>
<dbReference type="GO" id="GO:0005829">
    <property type="term" value="C:cytosol"/>
    <property type="evidence" value="ECO:0007669"/>
    <property type="project" value="TreeGrafter"/>
</dbReference>
<evidence type="ECO:0000256" key="8">
    <source>
        <dbReference type="ARBA" id="ARBA00022723"/>
    </source>
</evidence>
<gene>
    <name evidence="13" type="primary">folP</name>
    <name evidence="13" type="ORF">GNP35_03555</name>
</gene>
<dbReference type="GO" id="GO:0046654">
    <property type="term" value="P:tetrahydrofolate biosynthetic process"/>
    <property type="evidence" value="ECO:0007669"/>
    <property type="project" value="TreeGrafter"/>
</dbReference>
<dbReference type="Pfam" id="PF00809">
    <property type="entry name" value="Pterin_bind"/>
    <property type="match status" value="1"/>
</dbReference>
<comment type="pathway">
    <text evidence="3">Cofactor biosynthesis; tetrahydrofolate biosynthesis; 7,8-dihydrofolate from 2-amino-4-hydroxy-6-hydroxymethyl-7,8-dihydropteridine diphosphate and 4-aminobenzoate: step 1/2.</text>
</comment>